<dbReference type="Proteomes" id="UP000324233">
    <property type="component" value="Chromosome"/>
</dbReference>
<evidence type="ECO:0000256" key="1">
    <source>
        <dbReference type="SAM" id="MobiDB-lite"/>
    </source>
</evidence>
<organism evidence="2 3">
    <name type="scientific">Aquisphaera giovannonii</name>
    <dbReference type="NCBI Taxonomy" id="406548"/>
    <lineage>
        <taxon>Bacteria</taxon>
        <taxon>Pseudomonadati</taxon>
        <taxon>Planctomycetota</taxon>
        <taxon>Planctomycetia</taxon>
        <taxon>Isosphaerales</taxon>
        <taxon>Isosphaeraceae</taxon>
        <taxon>Aquisphaera</taxon>
    </lineage>
</organism>
<dbReference type="EMBL" id="CP042997">
    <property type="protein sequence ID" value="QEH32911.1"/>
    <property type="molecule type" value="Genomic_DNA"/>
</dbReference>
<evidence type="ECO:0000313" key="2">
    <source>
        <dbReference type="EMBL" id="QEH32911.1"/>
    </source>
</evidence>
<sequence>MPPFLAPARDAAEGRELAPAPSAGETDQMPPSAFHDQLARDQANRAGRARDAGARRRSIDPTTCDSDYSAAETEFMQAMAEYKERSGRMFPTWSEVLEVLQGLGYAKVELPA</sequence>
<feature type="compositionally biased region" description="Basic and acidic residues" evidence="1">
    <location>
        <begin position="37"/>
        <end position="59"/>
    </location>
</feature>
<feature type="region of interest" description="Disordered" evidence="1">
    <location>
        <begin position="1"/>
        <end position="66"/>
    </location>
</feature>
<dbReference type="AlphaFoldDB" id="A0A5B9VYB6"/>
<accession>A0A5B9VYB6</accession>
<name>A0A5B9VYB6_9BACT</name>
<reference evidence="2 3" key="1">
    <citation type="submission" date="2019-08" db="EMBL/GenBank/DDBJ databases">
        <title>Deep-cultivation of Planctomycetes and their phenomic and genomic characterization uncovers novel biology.</title>
        <authorList>
            <person name="Wiegand S."/>
            <person name="Jogler M."/>
            <person name="Boedeker C."/>
            <person name="Pinto D."/>
            <person name="Vollmers J."/>
            <person name="Rivas-Marin E."/>
            <person name="Kohn T."/>
            <person name="Peeters S.H."/>
            <person name="Heuer A."/>
            <person name="Rast P."/>
            <person name="Oberbeckmann S."/>
            <person name="Bunk B."/>
            <person name="Jeske O."/>
            <person name="Meyerdierks A."/>
            <person name="Storesund J.E."/>
            <person name="Kallscheuer N."/>
            <person name="Luecker S."/>
            <person name="Lage O.M."/>
            <person name="Pohl T."/>
            <person name="Merkel B.J."/>
            <person name="Hornburger P."/>
            <person name="Mueller R.-W."/>
            <person name="Bruemmer F."/>
            <person name="Labrenz M."/>
            <person name="Spormann A.M."/>
            <person name="Op den Camp H."/>
            <person name="Overmann J."/>
            <person name="Amann R."/>
            <person name="Jetten M.S.M."/>
            <person name="Mascher T."/>
            <person name="Medema M.H."/>
            <person name="Devos D.P."/>
            <person name="Kaster A.-K."/>
            <person name="Ovreas L."/>
            <person name="Rohde M."/>
            <person name="Galperin M.Y."/>
            <person name="Jogler C."/>
        </authorList>
    </citation>
    <scope>NUCLEOTIDE SEQUENCE [LARGE SCALE GENOMIC DNA]</scope>
    <source>
        <strain evidence="2 3">OJF2</strain>
    </source>
</reference>
<dbReference type="RefSeq" id="WP_210420655.1">
    <property type="nucleotide sequence ID" value="NZ_CP042997.1"/>
</dbReference>
<protein>
    <submittedName>
        <fullName evidence="2">Uncharacterized protein</fullName>
    </submittedName>
</protein>
<gene>
    <name evidence="2" type="ORF">OJF2_13960</name>
</gene>
<dbReference type="KEGG" id="agv:OJF2_13960"/>
<proteinExistence type="predicted"/>
<keyword evidence="3" id="KW-1185">Reference proteome</keyword>
<evidence type="ECO:0000313" key="3">
    <source>
        <dbReference type="Proteomes" id="UP000324233"/>
    </source>
</evidence>